<keyword evidence="13 15" id="KW-0472">Membrane</keyword>
<evidence type="ECO:0000256" key="6">
    <source>
        <dbReference type="ARBA" id="ARBA00022723"/>
    </source>
</evidence>
<keyword evidence="10" id="KW-0862">Zinc</keyword>
<dbReference type="EC" id="2.3.2.27" evidence="3"/>
<dbReference type="AlphaFoldDB" id="A0A7M7L5U8"/>
<dbReference type="InterPro" id="IPR051652">
    <property type="entry name" value="MDM2_MDM4_MUL1"/>
</dbReference>
<evidence type="ECO:0000256" key="2">
    <source>
        <dbReference type="ARBA" id="ARBA00004374"/>
    </source>
</evidence>
<dbReference type="GO" id="GO:0016567">
    <property type="term" value="P:protein ubiquitination"/>
    <property type="evidence" value="ECO:0007669"/>
    <property type="project" value="InterPro"/>
</dbReference>
<keyword evidence="6" id="KW-0479">Metal-binding</keyword>
<dbReference type="EnsemblMetazoa" id="XM_022815195">
    <property type="protein sequence ID" value="XP_022670930"/>
    <property type="gene ID" value="LOC111254397"/>
</dbReference>
<keyword evidence="12" id="KW-0496">Mitochondrion</keyword>
<dbReference type="KEGG" id="vde:111254397"/>
<evidence type="ECO:0000256" key="8">
    <source>
        <dbReference type="ARBA" id="ARBA00022786"/>
    </source>
</evidence>
<evidence type="ECO:0000256" key="13">
    <source>
        <dbReference type="ARBA" id="ARBA00023136"/>
    </source>
</evidence>
<evidence type="ECO:0000256" key="9">
    <source>
        <dbReference type="ARBA" id="ARBA00022787"/>
    </source>
</evidence>
<dbReference type="CDD" id="cd16649">
    <property type="entry name" value="mRING-HC-C3HC5_CGRF1-like"/>
    <property type="match status" value="1"/>
</dbReference>
<dbReference type="InterPro" id="IPR022170">
    <property type="entry name" value="MUL1-like"/>
</dbReference>
<evidence type="ECO:0000256" key="11">
    <source>
        <dbReference type="ARBA" id="ARBA00022989"/>
    </source>
</evidence>
<dbReference type="GeneID" id="111254397"/>
<dbReference type="RefSeq" id="XP_022670930.1">
    <property type="nucleotide sequence ID" value="XM_022815195.1"/>
</dbReference>
<comment type="subcellular location">
    <subcellularLocation>
        <location evidence="2">Mitochondrion outer membrane</location>
        <topology evidence="2">Multi-pass membrane protein</topology>
    </subcellularLocation>
</comment>
<dbReference type="Gene3D" id="3.30.40.10">
    <property type="entry name" value="Zinc/RING finger domain, C3HC4 (zinc finger)"/>
    <property type="match status" value="1"/>
</dbReference>
<keyword evidence="8" id="KW-0833">Ubl conjugation pathway</keyword>
<dbReference type="GO" id="GO:0061630">
    <property type="term" value="F:ubiquitin protein ligase activity"/>
    <property type="evidence" value="ECO:0007669"/>
    <property type="project" value="UniProtKB-EC"/>
</dbReference>
<dbReference type="PANTHER" id="PTHR12183">
    <property type="entry name" value="MITOCHONDRIAL UBIQUITIN LIGASE ACTIVATOR OF NFKB 1"/>
    <property type="match status" value="1"/>
</dbReference>
<dbReference type="InterPro" id="IPR013083">
    <property type="entry name" value="Znf_RING/FYVE/PHD"/>
</dbReference>
<protein>
    <recommendedName>
        <fullName evidence="3">RING-type E3 ubiquitin transferase</fullName>
        <ecNumber evidence="3">2.3.2.27</ecNumber>
    </recommendedName>
</protein>
<dbReference type="FunCoup" id="A0A7M7L5U8">
    <property type="interactions" value="1127"/>
</dbReference>
<evidence type="ECO:0000256" key="14">
    <source>
        <dbReference type="PROSITE-ProRule" id="PRU00175"/>
    </source>
</evidence>
<dbReference type="GO" id="GO:0008270">
    <property type="term" value="F:zinc ion binding"/>
    <property type="evidence" value="ECO:0007669"/>
    <property type="project" value="UniProtKB-KW"/>
</dbReference>
<proteinExistence type="predicted"/>
<evidence type="ECO:0000256" key="15">
    <source>
        <dbReference type="SAM" id="Phobius"/>
    </source>
</evidence>
<dbReference type="InterPro" id="IPR001841">
    <property type="entry name" value="Znf_RING"/>
</dbReference>
<name>A0A7M7L5U8_VARDE</name>
<evidence type="ECO:0000256" key="10">
    <source>
        <dbReference type="ARBA" id="ARBA00022833"/>
    </source>
</evidence>
<dbReference type="GO" id="GO:0005741">
    <property type="term" value="C:mitochondrial outer membrane"/>
    <property type="evidence" value="ECO:0007669"/>
    <property type="project" value="UniProtKB-SubCell"/>
</dbReference>
<dbReference type="PROSITE" id="PS50089">
    <property type="entry name" value="ZF_RING_2"/>
    <property type="match status" value="1"/>
</dbReference>
<dbReference type="OMA" id="RFWRILT"/>
<evidence type="ECO:0000313" key="17">
    <source>
        <dbReference type="EnsemblMetazoa" id="XP_022670930"/>
    </source>
</evidence>
<keyword evidence="11 15" id="KW-1133">Transmembrane helix</keyword>
<evidence type="ECO:0000256" key="5">
    <source>
        <dbReference type="ARBA" id="ARBA00022692"/>
    </source>
</evidence>
<keyword evidence="9" id="KW-1000">Mitochondrion outer membrane</keyword>
<evidence type="ECO:0000313" key="18">
    <source>
        <dbReference type="Proteomes" id="UP000594260"/>
    </source>
</evidence>
<keyword evidence="5 15" id="KW-0812">Transmembrane</keyword>
<evidence type="ECO:0000256" key="7">
    <source>
        <dbReference type="ARBA" id="ARBA00022771"/>
    </source>
</evidence>
<keyword evidence="7 14" id="KW-0863">Zinc-finger</keyword>
<evidence type="ECO:0000256" key="12">
    <source>
        <dbReference type="ARBA" id="ARBA00023128"/>
    </source>
</evidence>
<dbReference type="Proteomes" id="UP000594260">
    <property type="component" value="Unplaced"/>
</dbReference>
<keyword evidence="4" id="KW-0808">Transferase</keyword>
<organism evidence="17 18">
    <name type="scientific">Varroa destructor</name>
    <name type="common">Honeybee mite</name>
    <dbReference type="NCBI Taxonomy" id="109461"/>
    <lineage>
        <taxon>Eukaryota</taxon>
        <taxon>Metazoa</taxon>
        <taxon>Ecdysozoa</taxon>
        <taxon>Arthropoda</taxon>
        <taxon>Chelicerata</taxon>
        <taxon>Arachnida</taxon>
        <taxon>Acari</taxon>
        <taxon>Parasitiformes</taxon>
        <taxon>Mesostigmata</taxon>
        <taxon>Gamasina</taxon>
        <taxon>Dermanyssoidea</taxon>
        <taxon>Varroidae</taxon>
        <taxon>Varroa</taxon>
    </lineage>
</organism>
<accession>A0A7M7L5U8</accession>
<comment type="catalytic activity">
    <reaction evidence="1">
        <text>S-ubiquitinyl-[E2 ubiquitin-conjugating enzyme]-L-cysteine + [acceptor protein]-L-lysine = [E2 ubiquitin-conjugating enzyme]-L-cysteine + N(6)-ubiquitinyl-[acceptor protein]-L-lysine.</text>
        <dbReference type="EC" id="2.3.2.27"/>
    </reaction>
</comment>
<dbReference type="SUPFAM" id="SSF57850">
    <property type="entry name" value="RING/U-box"/>
    <property type="match status" value="1"/>
</dbReference>
<feature type="domain" description="RING-type" evidence="16">
    <location>
        <begin position="312"/>
        <end position="349"/>
    </location>
</feature>
<reference evidence="17" key="1">
    <citation type="submission" date="2021-01" db="UniProtKB">
        <authorList>
            <consortium name="EnsemblMetazoa"/>
        </authorList>
    </citation>
    <scope>IDENTIFICATION</scope>
</reference>
<sequence>MGIWWDIAENFMTADTVCFVVNAATLGILHRVYNSKYHNYEAVKTARQLEISEHLDTILREDYPNGTCVHAVVRGTVKATQKPLESKFAQGQKGVIQRLMVIEHKMKWNPISRFWTHQERVIQDRVDTTQFVLTSLATANPRARVEVPNPLESASIPLKAVYDKFTPNKDGFEKSFFGWLEGEQPQGIQEQEYLLPENTILTGFGTLVRDETGSVSLVVPKDGTQLILTTETHSKLIEQLRKECRWVGLGAFFFGMTCTALASYMAYRIYTNYRRQRQHRTDFMRRDELRRKRRKEAREADAVGSLSGTPQCVVCLTNAVEVLLLECGHLCLCTDCCEQITDNICPICRCRVVRQVAAYLP</sequence>
<evidence type="ECO:0000259" key="16">
    <source>
        <dbReference type="PROSITE" id="PS50089"/>
    </source>
</evidence>
<dbReference type="PANTHER" id="PTHR12183:SF32">
    <property type="entry name" value="MITOCHONDRIAL E3 UBIQUITIN PROTEIN LIGASE 1"/>
    <property type="match status" value="1"/>
</dbReference>
<evidence type="ECO:0000256" key="4">
    <source>
        <dbReference type="ARBA" id="ARBA00022679"/>
    </source>
</evidence>
<feature type="transmembrane region" description="Helical" evidence="15">
    <location>
        <begin position="246"/>
        <end position="267"/>
    </location>
</feature>
<evidence type="ECO:0000256" key="1">
    <source>
        <dbReference type="ARBA" id="ARBA00000900"/>
    </source>
</evidence>
<keyword evidence="18" id="KW-1185">Reference proteome</keyword>
<evidence type="ECO:0000256" key="3">
    <source>
        <dbReference type="ARBA" id="ARBA00012483"/>
    </source>
</evidence>
<dbReference type="InParanoid" id="A0A7M7L5U8"/>
<dbReference type="Pfam" id="PF12483">
    <property type="entry name" value="GIDE"/>
    <property type="match status" value="1"/>
</dbReference>
<dbReference type="Pfam" id="PF13920">
    <property type="entry name" value="zf-C3HC4_3"/>
    <property type="match status" value="1"/>
</dbReference>